<feature type="compositionally biased region" description="Low complexity" evidence="3">
    <location>
        <begin position="110"/>
        <end position="123"/>
    </location>
</feature>
<keyword evidence="6" id="KW-1185">Reference proteome</keyword>
<feature type="region of interest" description="Disordered" evidence="3">
    <location>
        <begin position="539"/>
        <end position="561"/>
    </location>
</feature>
<accession>A0AAJ5YP27</accession>
<gene>
    <name evidence="5" type="ORF">MYAM1_000305</name>
</gene>
<dbReference type="InterPro" id="IPR040351">
    <property type="entry name" value="RAB3IL/RAB3IP/Sec2"/>
</dbReference>
<evidence type="ECO:0000313" key="5">
    <source>
        <dbReference type="EMBL" id="WFC97590.1"/>
    </source>
</evidence>
<protein>
    <recommendedName>
        <fullName evidence="4">GDP/GTP exchange factor Sec2 N-terminal domain-containing protein</fullName>
    </recommendedName>
</protein>
<dbReference type="AlphaFoldDB" id="A0AAJ5YP27"/>
<dbReference type="CDD" id="cd21044">
    <property type="entry name" value="Rab11BD_RAB3IP_like"/>
    <property type="match status" value="1"/>
</dbReference>
<keyword evidence="1 2" id="KW-0175">Coiled coil</keyword>
<dbReference type="GO" id="GO:0051286">
    <property type="term" value="C:cell tip"/>
    <property type="evidence" value="ECO:0007669"/>
    <property type="project" value="TreeGrafter"/>
</dbReference>
<sequence>MARGNKARKAASEAKAAKIDGAVKDSALTEKSEVVPLSPKDRLHESPKDENDHFEEAPTDFEEASQDYPEVKNSEQDVKQQAVDELPEADTPPADQPKLAPHGQETVPESVTASTISTGTSTSVFEGFDDQLDRSDYLQQLPPEEREIDLRSQVTSLNAKLVTSFNRIADLEDELSVSHNRILAHTTQIAELYKEREQHLFALNTGLLVEKSHVTAEMQRMMDRVLDETAQRGKAESDKTRIESELEELSASLFNEANKMVAVERLERARAEEKSAQFQQSLRDTERVLAEQQDMLKNLQIQIETRDKHEETKERPPTPDPTTILSLSSSDFSIYVQIPPYHEFIAFVKYLRALQRQLDPYIKLQQRGIDWTSDPTISQGVGMGGGIGGVVSPALSGQGSPIRHKDYPHLPASAEQLVQLSNQTSLPFIRRSQEEDSDPCLRFQAAPGLNWLSRRQASSAVLDGSMVIEPIFAGGIVHDQAKVRAEYGHLAPATCTMCGTALVNLTSLVNTNSPEPASIKDSGNRRSIPSLFQSLRRSVTQLERPGQDHRNDPSNSTTEEFFDTSRLPIPTHYFRVSESSSKYLVCTQYCLQRLRSVCAFWMFIRTLERAIVLEGKSSPDLVAGTSIYAAVPSINSMDESRSDAEGLQHNSVGQIDAVDAREVPENEFEIDDEQANEEEQISTKLPKSEEPAEQKLTRPVAEDHEATQNSNASKAQNDANIGHLEVPENSTDNENAQMSSEADITSANSEDGGSVGLDSVSSLKQAVPKLPSRPEAQTSSSQKRTVRKSFHPIADKADLSWEESLWTEIMRLKERMWKTRVGIDLET</sequence>
<dbReference type="GO" id="GO:0005085">
    <property type="term" value="F:guanyl-nucleotide exchange factor activity"/>
    <property type="evidence" value="ECO:0007669"/>
    <property type="project" value="InterPro"/>
</dbReference>
<feature type="compositionally biased region" description="Basic and acidic residues" evidence="3">
    <location>
        <begin position="304"/>
        <end position="317"/>
    </location>
</feature>
<feature type="compositionally biased region" description="Basic and acidic residues" evidence="3">
    <location>
        <begin position="10"/>
        <end position="56"/>
    </location>
</feature>
<evidence type="ECO:0000313" key="6">
    <source>
        <dbReference type="Proteomes" id="UP001219567"/>
    </source>
</evidence>
<reference evidence="5 6" key="1">
    <citation type="submission" date="2023-03" db="EMBL/GenBank/DDBJ databases">
        <title>Mating type loci evolution in Malassezia.</title>
        <authorList>
            <person name="Coelho M.A."/>
        </authorList>
    </citation>
    <scope>NUCLEOTIDE SEQUENCE [LARGE SCALE GENOMIC DNA]</scope>
    <source>
        <strain evidence="5 6">CBS 9725</strain>
    </source>
</reference>
<dbReference type="GO" id="GO:0006887">
    <property type="term" value="P:exocytosis"/>
    <property type="evidence" value="ECO:0007669"/>
    <property type="project" value="TreeGrafter"/>
</dbReference>
<feature type="coiled-coil region" evidence="2">
    <location>
        <begin position="232"/>
        <end position="302"/>
    </location>
</feature>
<dbReference type="PANTHER" id="PTHR14430">
    <property type="entry name" value="RABIN3-RELATED"/>
    <property type="match status" value="1"/>
</dbReference>
<feature type="region of interest" description="Disordered" evidence="3">
    <location>
        <begin position="639"/>
        <end position="789"/>
    </location>
</feature>
<dbReference type="InterPro" id="IPR009449">
    <property type="entry name" value="Sec2_N"/>
</dbReference>
<feature type="compositionally biased region" description="Basic and acidic residues" evidence="3">
    <location>
        <begin position="686"/>
        <end position="706"/>
    </location>
</feature>
<evidence type="ECO:0000256" key="3">
    <source>
        <dbReference type="SAM" id="MobiDB-lite"/>
    </source>
</evidence>
<feature type="compositionally biased region" description="Polar residues" evidence="3">
    <location>
        <begin position="728"/>
        <end position="749"/>
    </location>
</feature>
<proteinExistence type="predicted"/>
<evidence type="ECO:0000259" key="4">
    <source>
        <dbReference type="Pfam" id="PF06428"/>
    </source>
</evidence>
<dbReference type="EMBL" id="CP119943">
    <property type="protein sequence ID" value="WFC97590.1"/>
    <property type="molecule type" value="Genomic_DNA"/>
</dbReference>
<feature type="compositionally biased region" description="Basic and acidic residues" evidence="3">
    <location>
        <begin position="69"/>
        <end position="78"/>
    </location>
</feature>
<evidence type="ECO:0000256" key="1">
    <source>
        <dbReference type="ARBA" id="ARBA00023054"/>
    </source>
</evidence>
<evidence type="ECO:0000256" key="2">
    <source>
        <dbReference type="SAM" id="Coils"/>
    </source>
</evidence>
<feature type="region of interest" description="Disordered" evidence="3">
    <location>
        <begin position="1"/>
        <end position="128"/>
    </location>
</feature>
<feature type="domain" description="GDP/GTP exchange factor Sec2 N-terminal" evidence="4">
    <location>
        <begin position="170"/>
        <end position="303"/>
    </location>
</feature>
<dbReference type="PANTHER" id="PTHR14430:SF0">
    <property type="entry name" value="SEC2P DOMAIN-CONTAINING PROTEIN"/>
    <property type="match status" value="1"/>
</dbReference>
<dbReference type="GO" id="GO:0070319">
    <property type="term" value="C:Golgi to plasma membrane transport vesicle"/>
    <property type="evidence" value="ECO:0007669"/>
    <property type="project" value="TreeGrafter"/>
</dbReference>
<feature type="compositionally biased region" description="Acidic residues" evidence="3">
    <location>
        <begin position="665"/>
        <end position="680"/>
    </location>
</feature>
<dbReference type="SUPFAM" id="SSF144284">
    <property type="entry name" value="Sec2 N-terminal region"/>
    <property type="match status" value="1"/>
</dbReference>
<dbReference type="Gene3D" id="6.10.140.910">
    <property type="match status" value="1"/>
</dbReference>
<organism evidence="5 6">
    <name type="scientific">Malassezia yamatoensis</name>
    <dbReference type="NCBI Taxonomy" id="253288"/>
    <lineage>
        <taxon>Eukaryota</taxon>
        <taxon>Fungi</taxon>
        <taxon>Dikarya</taxon>
        <taxon>Basidiomycota</taxon>
        <taxon>Ustilaginomycotina</taxon>
        <taxon>Malasseziomycetes</taxon>
        <taxon>Malasseziales</taxon>
        <taxon>Malasseziaceae</taxon>
        <taxon>Malassezia</taxon>
    </lineage>
</organism>
<dbReference type="Pfam" id="PF06428">
    <property type="entry name" value="Sec2p"/>
    <property type="match status" value="1"/>
</dbReference>
<feature type="compositionally biased region" description="Polar residues" evidence="3">
    <location>
        <begin position="707"/>
        <end position="719"/>
    </location>
</feature>
<dbReference type="Proteomes" id="UP001219567">
    <property type="component" value="Chromosome 1"/>
</dbReference>
<feature type="region of interest" description="Disordered" evidence="3">
    <location>
        <begin position="304"/>
        <end position="324"/>
    </location>
</feature>
<name>A0AAJ5YP27_9BASI</name>
<dbReference type="Pfam" id="PF25555">
    <property type="entry name" value="RAB3A-like_C"/>
    <property type="match status" value="1"/>
</dbReference>